<proteinExistence type="predicted"/>
<dbReference type="AlphaFoldDB" id="A0A7C5LVF2"/>
<dbReference type="InterPro" id="IPR037066">
    <property type="entry name" value="Plug_dom_sf"/>
</dbReference>
<dbReference type="PANTHER" id="PTHR47234">
    <property type="match status" value="1"/>
</dbReference>
<feature type="chain" id="PRO_5028348920" evidence="1">
    <location>
        <begin position="27"/>
        <end position="572"/>
    </location>
</feature>
<dbReference type="EMBL" id="DRMJ01000318">
    <property type="protein sequence ID" value="HHL43190.1"/>
    <property type="molecule type" value="Genomic_DNA"/>
</dbReference>
<feature type="domain" description="TonB-dependent receptor plug" evidence="2">
    <location>
        <begin position="71"/>
        <end position="185"/>
    </location>
</feature>
<dbReference type="InterPro" id="IPR012910">
    <property type="entry name" value="Plug_dom"/>
</dbReference>
<dbReference type="PANTHER" id="PTHR47234:SF3">
    <property type="entry name" value="SECRETIN_TONB SHORT N-TERMINAL DOMAIN-CONTAINING PROTEIN"/>
    <property type="match status" value="1"/>
</dbReference>
<protein>
    <submittedName>
        <fullName evidence="3">TonB-dependent receptor</fullName>
    </submittedName>
</protein>
<keyword evidence="1" id="KW-0732">Signal</keyword>
<evidence type="ECO:0000259" key="2">
    <source>
        <dbReference type="Pfam" id="PF07715"/>
    </source>
</evidence>
<gene>
    <name evidence="3" type="ORF">ENJ42_06200</name>
</gene>
<accession>A0A7C5LVF2</accession>
<dbReference type="Proteomes" id="UP000885830">
    <property type="component" value="Unassembled WGS sequence"/>
</dbReference>
<dbReference type="Pfam" id="PF07715">
    <property type="entry name" value="Plug"/>
    <property type="match status" value="1"/>
</dbReference>
<evidence type="ECO:0000256" key="1">
    <source>
        <dbReference type="SAM" id="SignalP"/>
    </source>
</evidence>
<sequence>MTTSKLLTTLLCSTAMVAAGFSSAYAQDSGADTPEVINNPPAQVAENDQGDNIIVTGSRIKKNTFSNSVPIDVLTVEEATLEGIGDVGALLQTATVASGSPQVTAATSAEFVQNGGLGAATISLRGLGANRTLSLVNGRRAGPSGTRGQVSSFDLNTLPAVAIERVEILKDGASTIYGSDAVAGVVNFILRTDDYKGVDGFVSIPEQSGGEEIRFSGTWGETFDRGRLRITGDYYKQVEMARGDRDYYSCAPNYVFNADGSGRRADVIDPRTGEPQCIDLLWGHVWVYDYGSGNRPLSSPSIVQYDYDGSLAANGLSPYPNQGGNGGANIATPANWYPVYYDQNDITGLADWNGITVGTEARGLTNGDHPFQDRQSLVPGVERITLMGSGEIDISNTVQGYAEALYNRRTTKLNNYRQFWTYVYGENAFGAVNTTPTAQGWTGGAQWYSPTAITEFADSTTQIDYFRLVGGLRGEFSPSFGKVFDGWSWDAHLQYSNNSGDYTNDFIRNDSIRDNFFALSSCVGTTSSVAGLPCVDIPWFDPQFLAGNIDQASKDFLFTTETGNTKYTQLSG</sequence>
<organism evidence="3">
    <name type="scientific">Hellea balneolensis</name>
    <dbReference type="NCBI Taxonomy" id="287478"/>
    <lineage>
        <taxon>Bacteria</taxon>
        <taxon>Pseudomonadati</taxon>
        <taxon>Pseudomonadota</taxon>
        <taxon>Alphaproteobacteria</taxon>
        <taxon>Maricaulales</taxon>
        <taxon>Robiginitomaculaceae</taxon>
        <taxon>Hellea</taxon>
    </lineage>
</organism>
<feature type="signal peptide" evidence="1">
    <location>
        <begin position="1"/>
        <end position="26"/>
    </location>
</feature>
<comment type="caution">
    <text evidence="3">The sequence shown here is derived from an EMBL/GenBank/DDBJ whole genome shotgun (WGS) entry which is preliminary data.</text>
</comment>
<name>A0A7C5LVF2_9PROT</name>
<dbReference type="Gene3D" id="2.170.130.10">
    <property type="entry name" value="TonB-dependent receptor, plug domain"/>
    <property type="match status" value="1"/>
</dbReference>
<reference evidence="3" key="1">
    <citation type="journal article" date="2020" name="mSystems">
        <title>Genome- and Community-Level Interaction Insights into Carbon Utilization and Element Cycling Functions of Hydrothermarchaeota in Hydrothermal Sediment.</title>
        <authorList>
            <person name="Zhou Z."/>
            <person name="Liu Y."/>
            <person name="Xu W."/>
            <person name="Pan J."/>
            <person name="Luo Z.H."/>
            <person name="Li M."/>
        </authorList>
    </citation>
    <scope>NUCLEOTIDE SEQUENCE [LARGE SCALE GENOMIC DNA]</scope>
    <source>
        <strain evidence="3">HyVt-485</strain>
    </source>
</reference>
<dbReference type="SUPFAM" id="SSF56935">
    <property type="entry name" value="Porins"/>
    <property type="match status" value="1"/>
</dbReference>
<feature type="non-terminal residue" evidence="3">
    <location>
        <position position="572"/>
    </location>
</feature>
<evidence type="ECO:0000313" key="3">
    <source>
        <dbReference type="EMBL" id="HHL43190.1"/>
    </source>
</evidence>
<keyword evidence="3" id="KW-0675">Receptor</keyword>